<accession>A0A4Y9ZN50</accession>
<protein>
    <submittedName>
        <fullName evidence="1">Uncharacterized protein</fullName>
    </submittedName>
</protein>
<dbReference type="Proteomes" id="UP000298061">
    <property type="component" value="Unassembled WGS sequence"/>
</dbReference>
<keyword evidence="2" id="KW-1185">Reference proteome</keyword>
<evidence type="ECO:0000313" key="1">
    <source>
        <dbReference type="EMBL" id="TFY75423.1"/>
    </source>
</evidence>
<name>A0A4Y9ZN50_9AGAM</name>
<reference evidence="1 2" key="1">
    <citation type="submission" date="2019-02" db="EMBL/GenBank/DDBJ databases">
        <title>Genome sequencing of the rare red list fungi Hericium alpestre (H. flagellum).</title>
        <authorList>
            <person name="Buettner E."/>
            <person name="Kellner H."/>
        </authorList>
    </citation>
    <scope>NUCLEOTIDE SEQUENCE [LARGE SCALE GENOMIC DNA]</scope>
    <source>
        <strain evidence="1 2">DSM 108284</strain>
    </source>
</reference>
<sequence>MPVSPDLLAAFLTAMAGLYSHSAFTNYVSGIHAWHMIHNLPWPMEMPLADAVQHAATAVMPDTSVKLKHLPICLLHLQLLWSHFNLLNSIDAAIWACVTSLFYGVTHLGELTTRSLKVKDFNPNKHVMPARVSTDQNWQHEIVTIIFIPITKCSSEGQEIYWAKQDHESDPDFALANHFCVNKPGPREHLFAHSVNNKCCPLSFGCFTACIDKAFQGTDSERFSGHSFCMLPWQKLHLRSPQLDGNRYSSAPVGLRFGLGSS</sequence>
<dbReference type="STRING" id="135208.A0A4Y9ZN50"/>
<gene>
    <name evidence="1" type="ORF">EWM64_g8589</name>
</gene>
<organism evidence="1 2">
    <name type="scientific">Hericium alpestre</name>
    <dbReference type="NCBI Taxonomy" id="135208"/>
    <lineage>
        <taxon>Eukaryota</taxon>
        <taxon>Fungi</taxon>
        <taxon>Dikarya</taxon>
        <taxon>Basidiomycota</taxon>
        <taxon>Agaricomycotina</taxon>
        <taxon>Agaricomycetes</taxon>
        <taxon>Russulales</taxon>
        <taxon>Hericiaceae</taxon>
        <taxon>Hericium</taxon>
    </lineage>
</organism>
<evidence type="ECO:0000313" key="2">
    <source>
        <dbReference type="Proteomes" id="UP000298061"/>
    </source>
</evidence>
<comment type="caution">
    <text evidence="1">The sequence shown here is derived from an EMBL/GenBank/DDBJ whole genome shotgun (WGS) entry which is preliminary data.</text>
</comment>
<dbReference type="EMBL" id="SFCI01001579">
    <property type="protein sequence ID" value="TFY75423.1"/>
    <property type="molecule type" value="Genomic_DNA"/>
</dbReference>
<dbReference type="OrthoDB" id="2682516at2759"/>
<proteinExistence type="predicted"/>
<dbReference type="AlphaFoldDB" id="A0A4Y9ZN50"/>